<dbReference type="CDD" id="cd03113">
    <property type="entry name" value="CTPS_N"/>
    <property type="match status" value="1"/>
</dbReference>
<dbReference type="NCBIfam" id="TIGR00337">
    <property type="entry name" value="PyrG"/>
    <property type="match status" value="1"/>
</dbReference>
<dbReference type="GO" id="GO:0005524">
    <property type="term" value="F:ATP binding"/>
    <property type="evidence" value="ECO:0007669"/>
    <property type="project" value="UniProtKB-KW"/>
</dbReference>
<feature type="active site" evidence="11">
    <location>
        <position position="511"/>
    </location>
</feature>
<dbReference type="NCBIfam" id="NF003792">
    <property type="entry name" value="PRK05380.1"/>
    <property type="match status" value="1"/>
</dbReference>
<feature type="domain" description="CTP synthase N-terminal" evidence="13">
    <location>
        <begin position="6"/>
        <end position="268"/>
    </location>
</feature>
<evidence type="ECO:0000256" key="9">
    <source>
        <dbReference type="ARBA" id="ARBA00022975"/>
    </source>
</evidence>
<comment type="similarity">
    <text evidence="2 11">Belongs to the CTP synthase family.</text>
</comment>
<dbReference type="GO" id="GO:0044210">
    <property type="term" value="P:'de novo' CTP biosynthetic process"/>
    <property type="evidence" value="ECO:0007669"/>
    <property type="project" value="UniProtKB-UniRule"/>
</dbReference>
<evidence type="ECO:0000256" key="11">
    <source>
        <dbReference type="HAMAP-Rule" id="MF_01227"/>
    </source>
</evidence>
<dbReference type="Gene3D" id="3.40.50.880">
    <property type="match status" value="1"/>
</dbReference>
<dbReference type="Pfam" id="PF00117">
    <property type="entry name" value="GATase"/>
    <property type="match status" value="1"/>
</dbReference>
<dbReference type="GO" id="GO:0005829">
    <property type="term" value="C:cytosol"/>
    <property type="evidence" value="ECO:0007669"/>
    <property type="project" value="TreeGrafter"/>
</dbReference>
<dbReference type="Gene3D" id="3.40.50.300">
    <property type="entry name" value="P-loop containing nucleotide triphosphate hydrolases"/>
    <property type="match status" value="1"/>
</dbReference>
<evidence type="ECO:0000256" key="7">
    <source>
        <dbReference type="ARBA" id="ARBA00022842"/>
    </source>
</evidence>
<dbReference type="PROSITE" id="PS51273">
    <property type="entry name" value="GATASE_TYPE_1"/>
    <property type="match status" value="1"/>
</dbReference>
<comment type="miscellaneous">
    <text evidence="11">CTPSs have evolved a hybrid strategy for distinguishing between UTP and CTP. The overlapping regions of the product feedback inhibitory and substrate sites recognize a common feature in both compounds, the triphosphate moiety. To differentiate isosteric substrate and product pyrimidine rings, an additional pocket far from the expected kinase/ligase catalytic site, specifically recognizes the cytosine and ribose portions of the product inhibitor.</text>
</comment>
<dbReference type="GO" id="GO:0003883">
    <property type="term" value="F:CTP synthase activity"/>
    <property type="evidence" value="ECO:0007669"/>
    <property type="project" value="UniProtKB-UniRule"/>
</dbReference>
<dbReference type="GO" id="GO:0042802">
    <property type="term" value="F:identical protein binding"/>
    <property type="evidence" value="ECO:0007669"/>
    <property type="project" value="TreeGrafter"/>
</dbReference>
<feature type="binding site" evidence="11">
    <location>
        <position position="243"/>
    </location>
    <ligand>
        <name>ATP</name>
        <dbReference type="ChEBI" id="CHEBI:30616"/>
    </ligand>
</feature>
<dbReference type="GO" id="GO:0004359">
    <property type="term" value="F:glutaminase activity"/>
    <property type="evidence" value="ECO:0007669"/>
    <property type="project" value="RHEA"/>
</dbReference>
<gene>
    <name evidence="11 14" type="primary">pyrG</name>
    <name evidence="14" type="ORF">BE08_14215</name>
</gene>
<dbReference type="PANTHER" id="PTHR11550">
    <property type="entry name" value="CTP SYNTHASE"/>
    <property type="match status" value="1"/>
</dbReference>
<dbReference type="UniPathway" id="UPA00159">
    <property type="reaction ID" value="UER00277"/>
</dbReference>
<proteinExistence type="inferred from homology"/>
<feature type="binding site" evidence="11">
    <location>
        <position position="16"/>
    </location>
    <ligand>
        <name>CTP</name>
        <dbReference type="ChEBI" id="CHEBI:37563"/>
        <note>allosteric inhibitor</note>
    </ligand>
</feature>
<comment type="catalytic activity">
    <reaction evidence="11">
        <text>UTP + NH4(+) + ATP = CTP + ADP + phosphate + 2 H(+)</text>
        <dbReference type="Rhea" id="RHEA:16597"/>
        <dbReference type="ChEBI" id="CHEBI:15378"/>
        <dbReference type="ChEBI" id="CHEBI:28938"/>
        <dbReference type="ChEBI" id="CHEBI:30616"/>
        <dbReference type="ChEBI" id="CHEBI:37563"/>
        <dbReference type="ChEBI" id="CHEBI:43474"/>
        <dbReference type="ChEBI" id="CHEBI:46398"/>
        <dbReference type="ChEBI" id="CHEBI:456216"/>
    </reaction>
</comment>
<evidence type="ECO:0000256" key="6">
    <source>
        <dbReference type="ARBA" id="ARBA00022840"/>
    </source>
</evidence>
<feature type="binding site" evidence="11">
    <location>
        <begin position="384"/>
        <end position="387"/>
    </location>
    <ligand>
        <name>L-glutamine</name>
        <dbReference type="ChEBI" id="CHEBI:58359"/>
    </ligand>
</feature>
<name>A0A150PMU9_SORCE</name>
<dbReference type="InterPro" id="IPR027417">
    <property type="entry name" value="P-loop_NTPase"/>
</dbReference>
<dbReference type="InterPro" id="IPR017926">
    <property type="entry name" value="GATASE"/>
</dbReference>
<keyword evidence="4 11" id="KW-0479">Metal-binding</keyword>
<dbReference type="Proteomes" id="UP000075420">
    <property type="component" value="Unassembled WGS sequence"/>
</dbReference>
<feature type="binding site" evidence="11">
    <location>
        <position position="74"/>
    </location>
    <ligand>
        <name>Mg(2+)</name>
        <dbReference type="ChEBI" id="CHEBI:18420"/>
    </ligand>
</feature>
<dbReference type="AlphaFoldDB" id="A0A150PMU9"/>
<organism evidence="14 15">
    <name type="scientific">Sorangium cellulosum</name>
    <name type="common">Polyangium cellulosum</name>
    <dbReference type="NCBI Taxonomy" id="56"/>
    <lineage>
        <taxon>Bacteria</taxon>
        <taxon>Pseudomonadati</taxon>
        <taxon>Myxococcota</taxon>
        <taxon>Polyangia</taxon>
        <taxon>Polyangiales</taxon>
        <taxon>Polyangiaceae</taxon>
        <taxon>Sorangium</taxon>
    </lineage>
</organism>
<evidence type="ECO:0000256" key="2">
    <source>
        <dbReference type="ARBA" id="ARBA00007533"/>
    </source>
</evidence>
<evidence type="ECO:0000259" key="12">
    <source>
        <dbReference type="Pfam" id="PF00117"/>
    </source>
</evidence>
<feature type="binding site" evidence="11">
    <location>
        <position position="16"/>
    </location>
    <ligand>
        <name>UTP</name>
        <dbReference type="ChEBI" id="CHEBI:46398"/>
    </ligand>
</feature>
<dbReference type="InterPro" id="IPR029062">
    <property type="entry name" value="Class_I_gatase-like"/>
</dbReference>
<reference evidence="14 15" key="1">
    <citation type="submission" date="2014-02" db="EMBL/GenBank/DDBJ databases">
        <title>The small core and large imbalanced accessory genome model reveals a collaborative survival strategy of Sorangium cellulosum strains in nature.</title>
        <authorList>
            <person name="Han K."/>
            <person name="Peng R."/>
            <person name="Blom J."/>
            <person name="Li Y.-Z."/>
        </authorList>
    </citation>
    <scope>NUCLEOTIDE SEQUENCE [LARGE SCALE GENOMIC DNA]</scope>
    <source>
        <strain evidence="14 15">So0157-25</strain>
    </source>
</reference>
<evidence type="ECO:0000256" key="4">
    <source>
        <dbReference type="ARBA" id="ARBA00022723"/>
    </source>
</evidence>
<evidence type="ECO:0000256" key="3">
    <source>
        <dbReference type="ARBA" id="ARBA00022598"/>
    </source>
</evidence>
<feature type="binding site" evidence="11">
    <location>
        <position position="356"/>
    </location>
    <ligand>
        <name>L-glutamine</name>
        <dbReference type="ChEBI" id="CHEBI:58359"/>
    </ligand>
</feature>
<feature type="binding site" evidence="11">
    <location>
        <position position="57"/>
    </location>
    <ligand>
        <name>L-glutamine</name>
        <dbReference type="ChEBI" id="CHEBI:58359"/>
    </ligand>
</feature>
<keyword evidence="3 11" id="KW-0436">Ligase</keyword>
<accession>A0A150PMU9</accession>
<comment type="caution">
    <text evidence="14">The sequence shown here is derived from an EMBL/GenBank/DDBJ whole genome shotgun (WGS) entry which is preliminary data.</text>
</comment>
<keyword evidence="7 11" id="KW-0460">Magnesium</keyword>
<dbReference type="EMBL" id="JELY01001084">
    <property type="protein sequence ID" value="KYF56963.1"/>
    <property type="molecule type" value="Genomic_DNA"/>
</dbReference>
<dbReference type="CDD" id="cd01746">
    <property type="entry name" value="GATase1_CTP_Synthase"/>
    <property type="match status" value="1"/>
</dbReference>
<feature type="active site" evidence="11">
    <location>
        <position position="509"/>
    </location>
</feature>
<dbReference type="SUPFAM" id="SSF52317">
    <property type="entry name" value="Class I glutamine amidotransferase-like"/>
    <property type="match status" value="1"/>
</dbReference>
<comment type="caution">
    <text evidence="11">Lacks conserved residue(s) required for the propagation of feature annotation.</text>
</comment>
<feature type="binding site" evidence="11">
    <location>
        <position position="74"/>
    </location>
    <ligand>
        <name>ATP</name>
        <dbReference type="ChEBI" id="CHEBI:30616"/>
    </ligand>
</feature>
<evidence type="ECO:0000256" key="1">
    <source>
        <dbReference type="ARBA" id="ARBA00005171"/>
    </source>
</evidence>
<feature type="active site" description="Nucleophile; for glutamine hydrolysis" evidence="11">
    <location>
        <position position="383"/>
    </location>
</feature>
<feature type="binding site" evidence="11">
    <location>
        <position position="225"/>
    </location>
    <ligand>
        <name>UTP</name>
        <dbReference type="ChEBI" id="CHEBI:46398"/>
    </ligand>
</feature>
<protein>
    <recommendedName>
        <fullName evidence="11">CTP synthase</fullName>
        <ecNumber evidence="11">6.3.4.2</ecNumber>
    </recommendedName>
    <alternativeName>
        <fullName evidence="11">Cytidine 5'-triphosphate synthase</fullName>
    </alternativeName>
    <alternativeName>
        <fullName evidence="11">Cytidine triphosphate synthetase</fullName>
        <shortName evidence="11">CTP synthetase</shortName>
        <shortName evidence="11">CTPS</shortName>
    </alternativeName>
    <alternativeName>
        <fullName evidence="11">UTP--ammonia ligase</fullName>
    </alternativeName>
</protein>
<feature type="binding site" evidence="11">
    <location>
        <position position="225"/>
    </location>
    <ligand>
        <name>CTP</name>
        <dbReference type="ChEBI" id="CHEBI:37563"/>
        <note>allosteric inhibitor</note>
    </ligand>
</feature>
<feature type="binding site" evidence="11">
    <location>
        <position position="142"/>
    </location>
    <ligand>
        <name>Mg(2+)</name>
        <dbReference type="ChEBI" id="CHEBI:18420"/>
    </ligand>
</feature>
<feature type="binding site" evidence="11">
    <location>
        <begin position="189"/>
        <end position="194"/>
    </location>
    <ligand>
        <name>UTP</name>
        <dbReference type="ChEBI" id="CHEBI:46398"/>
    </ligand>
</feature>
<dbReference type="InterPro" id="IPR004468">
    <property type="entry name" value="CTP_synthase"/>
</dbReference>
<comment type="subunit">
    <text evidence="11">Homotetramer.</text>
</comment>
<comment type="catalytic activity">
    <reaction evidence="11">
        <text>L-glutamine + H2O = L-glutamate + NH4(+)</text>
        <dbReference type="Rhea" id="RHEA:15889"/>
        <dbReference type="ChEBI" id="CHEBI:15377"/>
        <dbReference type="ChEBI" id="CHEBI:28938"/>
        <dbReference type="ChEBI" id="CHEBI:29985"/>
        <dbReference type="ChEBI" id="CHEBI:58359"/>
    </reaction>
</comment>
<feature type="binding site" evidence="11">
    <location>
        <begin position="149"/>
        <end position="151"/>
    </location>
    <ligand>
        <name>CTP</name>
        <dbReference type="ChEBI" id="CHEBI:37563"/>
        <note>allosteric inhibitor</note>
    </ligand>
</feature>
<dbReference type="GO" id="GO:0046872">
    <property type="term" value="F:metal ion binding"/>
    <property type="evidence" value="ECO:0007669"/>
    <property type="project" value="UniProtKB-KW"/>
</dbReference>
<dbReference type="HAMAP" id="MF_01227">
    <property type="entry name" value="PyrG"/>
    <property type="match status" value="1"/>
</dbReference>
<evidence type="ECO:0000256" key="10">
    <source>
        <dbReference type="ARBA" id="ARBA00047781"/>
    </source>
</evidence>
<keyword evidence="6 11" id="KW-0067">ATP-binding</keyword>
<evidence type="ECO:0000256" key="8">
    <source>
        <dbReference type="ARBA" id="ARBA00022962"/>
    </source>
</evidence>
<dbReference type="Pfam" id="PF06418">
    <property type="entry name" value="CTP_synth_N"/>
    <property type="match status" value="1"/>
</dbReference>
<sequence length="549" mass="60841">MSKRTKLVFVTGGVVSSIGKGLTSASIGALMEARGLRVTLMKADPYINVDPGTMSPYQHGEVFVTDDGAEADLDLGHYERFTSARMTRLNSLTTGRVYEAVIAKERLGEYHGGTVQVIPHVTHEIKQRMLAAVEGADLGIIEIGGTVGDIESLPFLEAIRQIKLEVGAQNAINVHVTLVPYISTAHESKTKPTQHAVKQAREIGLQPDILVCRCDRPLSMGIKEKISLFSNVPVECVIAAADVSCLYELPVALHDEYMDEKIAERLNIWARQPDLSNWRKIAERFKNPSNGAVKIGIIGKYVHLRDAYKSLHEALIHGGIQNDVRVELEYIDSEKIEHGERDVNLEVLDGILVPGGFGDRGVEGKIEAIRFAREAQIPFFGICLGMHLAVVEYARHVCGIRSAHTVEADRNTSAPVVDIMPDQRGITEKGGTMRLGAYPCVLEKGSLAAQAYGTTQISERHRHRYEISNAYRDTLMQNGMTISGTSPDRRLVEMIELRNHRYFVGCQFHPEFKSSPNSPHPLFKQFVRASMERRHERITRGTTAVASMS</sequence>
<dbReference type="EC" id="6.3.4.2" evidence="11"/>
<feature type="domain" description="Glutamine amidotransferase" evidence="12">
    <location>
        <begin position="304"/>
        <end position="528"/>
    </location>
</feature>
<dbReference type="InterPro" id="IPR033828">
    <property type="entry name" value="GATase1_CTP_Synthase"/>
</dbReference>
<feature type="binding site" evidence="11">
    <location>
        <position position="407"/>
    </location>
    <ligand>
        <name>L-glutamine</name>
        <dbReference type="ChEBI" id="CHEBI:58359"/>
    </ligand>
</feature>
<feature type="region of interest" description="Amidoligase domain" evidence="11">
    <location>
        <begin position="1"/>
        <end position="268"/>
    </location>
</feature>
<comment type="catalytic activity">
    <reaction evidence="10 11">
        <text>UTP + L-glutamine + ATP + H2O = CTP + L-glutamate + ADP + phosphate + 2 H(+)</text>
        <dbReference type="Rhea" id="RHEA:26426"/>
        <dbReference type="ChEBI" id="CHEBI:15377"/>
        <dbReference type="ChEBI" id="CHEBI:15378"/>
        <dbReference type="ChEBI" id="CHEBI:29985"/>
        <dbReference type="ChEBI" id="CHEBI:30616"/>
        <dbReference type="ChEBI" id="CHEBI:37563"/>
        <dbReference type="ChEBI" id="CHEBI:43474"/>
        <dbReference type="ChEBI" id="CHEBI:46398"/>
        <dbReference type="ChEBI" id="CHEBI:58359"/>
        <dbReference type="ChEBI" id="CHEBI:456216"/>
        <dbReference type="EC" id="6.3.4.2"/>
    </reaction>
</comment>
<dbReference type="FunFam" id="3.40.50.300:FF:000009">
    <property type="entry name" value="CTP synthase"/>
    <property type="match status" value="1"/>
</dbReference>
<dbReference type="GO" id="GO:0019856">
    <property type="term" value="P:pyrimidine nucleobase biosynthetic process"/>
    <property type="evidence" value="ECO:0007669"/>
    <property type="project" value="TreeGrafter"/>
</dbReference>
<evidence type="ECO:0000256" key="5">
    <source>
        <dbReference type="ARBA" id="ARBA00022741"/>
    </source>
</evidence>
<feature type="binding site" evidence="11">
    <location>
        <begin position="189"/>
        <end position="194"/>
    </location>
    <ligand>
        <name>CTP</name>
        <dbReference type="ChEBI" id="CHEBI:37563"/>
        <note>allosteric inhibitor</note>
    </ligand>
</feature>
<dbReference type="SUPFAM" id="SSF52540">
    <property type="entry name" value="P-loop containing nucleoside triphosphate hydrolases"/>
    <property type="match status" value="1"/>
</dbReference>
<comment type="pathway">
    <text evidence="1 11">Pyrimidine metabolism; CTP biosynthesis via de novo pathway; CTP from UDP: step 2/2.</text>
</comment>
<comment type="activity regulation">
    <text evidence="11">Allosterically activated by GTP, when glutamine is the substrate; GTP has no effect on the reaction when ammonia is the substrate. The allosteric effector GTP functions by stabilizing the protein conformation that binds the tetrahedral intermediate(s) formed during glutamine hydrolysis. Inhibited by the product CTP, via allosteric rather than competitive inhibition.</text>
</comment>
<comment type="function">
    <text evidence="11">Catalyzes the ATP-dependent amination of UTP to CTP with either L-glutamine or ammonia as the source of nitrogen. Regulates intracellular CTP levels through interactions with the four ribonucleotide triphosphates.</text>
</comment>
<keyword evidence="8 11" id="KW-0315">Glutamine amidotransferase</keyword>
<feature type="binding site" evidence="11">
    <location>
        <position position="464"/>
    </location>
    <ligand>
        <name>L-glutamine</name>
        <dbReference type="ChEBI" id="CHEBI:58359"/>
    </ligand>
</feature>
<dbReference type="PANTHER" id="PTHR11550:SF0">
    <property type="entry name" value="CTP SYNTHASE-RELATED"/>
    <property type="match status" value="1"/>
</dbReference>
<dbReference type="GO" id="GO:0097268">
    <property type="term" value="C:cytoophidium"/>
    <property type="evidence" value="ECO:0007669"/>
    <property type="project" value="UniProtKB-ARBA"/>
</dbReference>
<dbReference type="InterPro" id="IPR017456">
    <property type="entry name" value="CTP_synthase_N"/>
</dbReference>
<keyword evidence="5 11" id="KW-0547">Nucleotide-binding</keyword>
<evidence type="ECO:0000313" key="14">
    <source>
        <dbReference type="EMBL" id="KYF56963.1"/>
    </source>
</evidence>
<keyword evidence="9 11" id="KW-0665">Pyrimidine biosynthesis</keyword>
<evidence type="ECO:0000259" key="13">
    <source>
        <dbReference type="Pfam" id="PF06418"/>
    </source>
</evidence>
<feature type="binding site" evidence="11">
    <location>
        <begin position="17"/>
        <end position="22"/>
    </location>
    <ligand>
        <name>ATP</name>
        <dbReference type="ChEBI" id="CHEBI:30616"/>
    </ligand>
</feature>
<dbReference type="FunFam" id="3.40.50.880:FF:000002">
    <property type="entry name" value="CTP synthase"/>
    <property type="match status" value="1"/>
</dbReference>
<evidence type="ECO:0000313" key="15">
    <source>
        <dbReference type="Proteomes" id="UP000075420"/>
    </source>
</evidence>